<keyword evidence="1" id="KW-0812">Transmembrane</keyword>
<keyword evidence="1" id="KW-0472">Membrane</keyword>
<sequence>MKDKALNKATRYLIFRDREVAINTILFSLLAFAYLFAIYKFLFRARGDDFIILMTYALILGFGIIGSNTILVNLSLRDKLSGRLEFLLGTGLDVREIIRAYSIENWRISSLVSFVVFFGTYVICDLGKSFIALYLTCPILHYFLILTLNILAMYRKNFKFFKNIVFFSTSLMIYLLGNFSGRILNFLGLINLDLSLFLILANVIIGLSLGLYSFYELRKLENESVMEVSSEWS</sequence>
<accession>A0A6N3BC27</accession>
<organism evidence="2">
    <name type="scientific">Peptoniphilus gorbachii</name>
    <dbReference type="NCBI Taxonomy" id="411567"/>
    <lineage>
        <taxon>Bacteria</taxon>
        <taxon>Bacillati</taxon>
        <taxon>Bacillota</taxon>
        <taxon>Tissierellia</taxon>
        <taxon>Tissierellales</taxon>
        <taxon>Peptoniphilaceae</taxon>
        <taxon>Peptoniphilus</taxon>
    </lineage>
</organism>
<dbReference type="RefSeq" id="WP_156701681.1">
    <property type="nucleotide sequence ID" value="NZ_CACRUP010000017.1"/>
</dbReference>
<dbReference type="EMBL" id="CACRUP010000017">
    <property type="protein sequence ID" value="VYU02330.1"/>
    <property type="molecule type" value="Genomic_DNA"/>
</dbReference>
<feature type="transmembrane region" description="Helical" evidence="1">
    <location>
        <begin position="20"/>
        <end position="39"/>
    </location>
</feature>
<evidence type="ECO:0008006" key="3">
    <source>
        <dbReference type="Google" id="ProtNLM"/>
    </source>
</evidence>
<evidence type="ECO:0000313" key="2">
    <source>
        <dbReference type="EMBL" id="VYU02330.1"/>
    </source>
</evidence>
<feature type="transmembrane region" description="Helical" evidence="1">
    <location>
        <begin position="196"/>
        <end position="215"/>
    </location>
</feature>
<feature type="transmembrane region" description="Helical" evidence="1">
    <location>
        <begin position="164"/>
        <end position="184"/>
    </location>
</feature>
<evidence type="ECO:0000256" key="1">
    <source>
        <dbReference type="SAM" id="Phobius"/>
    </source>
</evidence>
<keyword evidence="1" id="KW-1133">Transmembrane helix</keyword>
<feature type="transmembrane region" description="Helical" evidence="1">
    <location>
        <begin position="105"/>
        <end position="123"/>
    </location>
</feature>
<feature type="transmembrane region" description="Helical" evidence="1">
    <location>
        <begin position="51"/>
        <end position="74"/>
    </location>
</feature>
<dbReference type="AlphaFoldDB" id="A0A6N3BC27"/>
<protein>
    <recommendedName>
        <fullName evidence="3">ABC-2 family transporter protein</fullName>
    </recommendedName>
</protein>
<feature type="transmembrane region" description="Helical" evidence="1">
    <location>
        <begin position="129"/>
        <end position="152"/>
    </location>
</feature>
<proteinExistence type="predicted"/>
<name>A0A6N3BC27_9FIRM</name>
<reference evidence="2" key="1">
    <citation type="submission" date="2019-11" db="EMBL/GenBank/DDBJ databases">
        <authorList>
            <person name="Feng L."/>
        </authorList>
    </citation>
    <scope>NUCLEOTIDE SEQUENCE</scope>
    <source>
        <strain evidence="2">PgorbachiiLFYP46</strain>
    </source>
</reference>
<gene>
    <name evidence="2" type="ORF">PGLFYP46_01674</name>
</gene>